<dbReference type="EMBL" id="OFSP01000009">
    <property type="protein sequence ID" value="SOY46851.1"/>
    <property type="molecule type" value="Genomic_DNA"/>
</dbReference>
<accession>A0A975WWN6</accession>
<proteinExistence type="predicted"/>
<dbReference type="AlphaFoldDB" id="A0A975WWN6"/>
<organism evidence="2 3">
    <name type="scientific">Cupriavidus taiwanensis</name>
    <dbReference type="NCBI Taxonomy" id="164546"/>
    <lineage>
        <taxon>Bacteria</taxon>
        <taxon>Pseudomonadati</taxon>
        <taxon>Pseudomonadota</taxon>
        <taxon>Betaproteobacteria</taxon>
        <taxon>Burkholderiales</taxon>
        <taxon>Burkholderiaceae</taxon>
        <taxon>Cupriavidus</taxon>
    </lineage>
</organism>
<reference evidence="2 3" key="1">
    <citation type="submission" date="2018-01" db="EMBL/GenBank/DDBJ databases">
        <authorList>
            <person name="Clerissi C."/>
        </authorList>
    </citation>
    <scope>NUCLEOTIDE SEQUENCE [LARGE SCALE GENOMIC DNA]</scope>
    <source>
        <strain evidence="2">Cupriavidus taiwanensis STM 3521</strain>
    </source>
</reference>
<gene>
    <name evidence="2" type="ORF">CBM2589_B170047</name>
</gene>
<evidence type="ECO:0000313" key="2">
    <source>
        <dbReference type="EMBL" id="SOY46851.1"/>
    </source>
</evidence>
<keyword evidence="2" id="KW-0808">Transferase</keyword>
<evidence type="ECO:0000313" key="3">
    <source>
        <dbReference type="Proteomes" id="UP000256297"/>
    </source>
</evidence>
<protein>
    <submittedName>
        <fullName evidence="2">Pyruvyl transferase EpsO</fullName>
        <ecNumber evidence="2">2.-.-.-</ecNumber>
    </submittedName>
</protein>
<evidence type="ECO:0000259" key="1">
    <source>
        <dbReference type="Pfam" id="PF04230"/>
    </source>
</evidence>
<dbReference type="Proteomes" id="UP000256297">
    <property type="component" value="Chromosome CBM2589_b"/>
</dbReference>
<feature type="domain" description="Polysaccharide pyruvyl transferase" evidence="1">
    <location>
        <begin position="43"/>
        <end position="177"/>
    </location>
</feature>
<comment type="caution">
    <text evidence="2">The sequence shown here is derived from an EMBL/GenBank/DDBJ whole genome shotgun (WGS) entry which is preliminary data.</text>
</comment>
<dbReference type="EC" id="2.-.-.-" evidence="2"/>
<sequence>MGVLTVSHNVAEMDRLKQKLSDISDYIPADQPIAYLDLPIHLNVGDLLINAGTEQFLHDYRLPVDLRLSVKNYKRFLHRITPRHTILLHGGGNFGDIWPAHEAMREHLLQKFRANRIVMLPQTVHFRDEKNIDRSLAKYRELENCTIFVRDEVSRQFLTRRLGRPVLLSPDMAHQLWKCNSAWSMRSLGTSEMRFLRRDRESTGTALAGSVDWDDLISPRRRLSAAPAYALIKYSFDFKVQQAALALWYKQRDAIIGFARSRFLEYETITTNRLHAMILAKLLGKRVSMLDNSYGKLSSYAGAWFH</sequence>
<dbReference type="InterPro" id="IPR007345">
    <property type="entry name" value="Polysacch_pyruvyl_Trfase"/>
</dbReference>
<dbReference type="Pfam" id="PF04230">
    <property type="entry name" value="PS_pyruv_trans"/>
    <property type="match status" value="1"/>
</dbReference>
<name>A0A975WWN6_9BURK</name>
<dbReference type="GO" id="GO:0016740">
    <property type="term" value="F:transferase activity"/>
    <property type="evidence" value="ECO:0007669"/>
    <property type="project" value="UniProtKB-KW"/>
</dbReference>